<accession>A0A382IWW3</accession>
<gene>
    <name evidence="1" type="ORF">METZ01_LOCUS256970</name>
</gene>
<sequence>MLTNHYWYIPEALTPQQCDEIQHAVANVEEVEGFHFGHEAGHRKSQISWLYDEKINDRLGAWVRQANKEAGWYW</sequence>
<dbReference type="AlphaFoldDB" id="A0A382IWW3"/>
<name>A0A382IWW3_9ZZZZ</name>
<proteinExistence type="predicted"/>
<organism evidence="1">
    <name type="scientific">marine metagenome</name>
    <dbReference type="NCBI Taxonomy" id="408172"/>
    <lineage>
        <taxon>unclassified sequences</taxon>
        <taxon>metagenomes</taxon>
        <taxon>ecological metagenomes</taxon>
    </lineage>
</organism>
<evidence type="ECO:0000313" key="1">
    <source>
        <dbReference type="EMBL" id="SVC04116.1"/>
    </source>
</evidence>
<reference evidence="1" key="1">
    <citation type="submission" date="2018-05" db="EMBL/GenBank/DDBJ databases">
        <authorList>
            <person name="Lanie J.A."/>
            <person name="Ng W.-L."/>
            <person name="Kazmierczak K.M."/>
            <person name="Andrzejewski T.M."/>
            <person name="Davidsen T.M."/>
            <person name="Wayne K.J."/>
            <person name="Tettelin H."/>
            <person name="Glass J.I."/>
            <person name="Rusch D."/>
            <person name="Podicherti R."/>
            <person name="Tsui H.-C.T."/>
            <person name="Winkler M.E."/>
        </authorList>
    </citation>
    <scope>NUCLEOTIDE SEQUENCE</scope>
</reference>
<protein>
    <submittedName>
        <fullName evidence="1">Uncharacterized protein</fullName>
    </submittedName>
</protein>
<dbReference type="EMBL" id="UINC01070175">
    <property type="protein sequence ID" value="SVC04116.1"/>
    <property type="molecule type" value="Genomic_DNA"/>
</dbReference>